<organism evidence="2 3">
    <name type="scientific">Treponema pedis</name>
    <dbReference type="NCBI Taxonomy" id="409322"/>
    <lineage>
        <taxon>Bacteria</taxon>
        <taxon>Pseudomonadati</taxon>
        <taxon>Spirochaetota</taxon>
        <taxon>Spirochaetia</taxon>
        <taxon>Spirochaetales</taxon>
        <taxon>Treponemataceae</taxon>
        <taxon>Treponema</taxon>
    </lineage>
</organism>
<dbReference type="PROSITE" id="PS51510">
    <property type="entry name" value="PHOSPHAGEN_KINASE_C"/>
    <property type="match status" value="1"/>
</dbReference>
<dbReference type="RefSeq" id="WP_024465447.1">
    <property type="nucleotide sequence ID" value="NZ_CP045670.1"/>
</dbReference>
<dbReference type="InterPro" id="IPR000749">
    <property type="entry name" value="ATP-guanido_PTrfase"/>
</dbReference>
<sequence length="355" mass="39360">MKVKLDGWYSETGEQNDVVLFTRCNIARNISGFLFPLLISHIDSQEITSLLFSFFDTLEDSAYFKKIKLDAIDPLAVKLLEERGILFSKLPVEADKALVVHDNGSLYTGINMEDHINISSFAAGFDVHAALAPASDLEDRMQNKFVFSAVEDAGFITSDITGIGSGIKYSALCSLPGILLSNKLSSVVEFARECGLNVSGYYAANSKESIGFLFAISTGICAGGDETVQLAEFVSGVQNIIDRERSLRKSFAEENKLKTEDMIFRASAIFKYAKLMEFKEAADIIFKIKLGLNLNLIEGITHEQCNSMLFKIQMGHLAFLLLNDNMFDKSITESSIEECRANLIKDICSKIRIKE</sequence>
<keyword evidence="1" id="KW-0067">ATP-binding</keyword>
<dbReference type="GO" id="GO:0005615">
    <property type="term" value="C:extracellular space"/>
    <property type="evidence" value="ECO:0007669"/>
    <property type="project" value="TreeGrafter"/>
</dbReference>
<evidence type="ECO:0000313" key="2">
    <source>
        <dbReference type="EMBL" id="QOW59758.1"/>
    </source>
</evidence>
<dbReference type="PANTHER" id="PTHR11547:SF38">
    <property type="entry name" value="ARGININE KINASE 1-RELATED"/>
    <property type="match status" value="1"/>
</dbReference>
<feature type="binding site" evidence="1">
    <location>
        <begin position="21"/>
        <end position="25"/>
    </location>
    <ligand>
        <name>ATP</name>
        <dbReference type="ChEBI" id="CHEBI:30616"/>
    </ligand>
</feature>
<dbReference type="Proteomes" id="UP000593915">
    <property type="component" value="Chromosome"/>
</dbReference>
<dbReference type="SUPFAM" id="SSF55931">
    <property type="entry name" value="Glutamine synthetase/guanido kinase"/>
    <property type="match status" value="1"/>
</dbReference>
<dbReference type="InterPro" id="IPR014746">
    <property type="entry name" value="Gln_synth/guanido_kin_cat_dom"/>
</dbReference>
<dbReference type="AlphaFoldDB" id="A0A7S6WM84"/>
<keyword evidence="1 2" id="KW-0808">Transferase</keyword>
<dbReference type="InterPro" id="IPR022414">
    <property type="entry name" value="ATP-guanido_PTrfase_cat"/>
</dbReference>
<dbReference type="EMBL" id="CP061839">
    <property type="protein sequence ID" value="QOW59758.1"/>
    <property type="molecule type" value="Genomic_DNA"/>
</dbReference>
<keyword evidence="1" id="KW-0418">Kinase</keyword>
<evidence type="ECO:0000313" key="3">
    <source>
        <dbReference type="Proteomes" id="UP000593915"/>
    </source>
</evidence>
<comment type="similarity">
    <text evidence="1">Belongs to the ATP:guanido phosphotransferase family.</text>
</comment>
<dbReference type="GeneID" id="301090456"/>
<dbReference type="PANTHER" id="PTHR11547">
    <property type="entry name" value="ARGININE OR CREATINE KINASE"/>
    <property type="match status" value="1"/>
</dbReference>
<evidence type="ECO:0000256" key="1">
    <source>
        <dbReference type="PROSITE-ProRule" id="PRU00843"/>
    </source>
</evidence>
<dbReference type="GO" id="GO:0004111">
    <property type="term" value="F:creatine kinase activity"/>
    <property type="evidence" value="ECO:0007669"/>
    <property type="project" value="InterPro"/>
</dbReference>
<protein>
    <submittedName>
        <fullName evidence="2">ATP--guanido phosphotransferase</fullName>
    </submittedName>
</protein>
<feature type="binding site" evidence="1">
    <location>
        <begin position="199"/>
        <end position="204"/>
    </location>
    <ligand>
        <name>ATP</name>
        <dbReference type="ChEBI" id="CHEBI:30616"/>
    </ligand>
</feature>
<proteinExistence type="inferred from homology"/>
<dbReference type="GO" id="GO:0046314">
    <property type="term" value="P:phosphocreatine biosynthetic process"/>
    <property type="evidence" value="ECO:0007669"/>
    <property type="project" value="InterPro"/>
</dbReference>
<gene>
    <name evidence="2" type="ORF">IFE08_07690</name>
</gene>
<dbReference type="Pfam" id="PF00217">
    <property type="entry name" value="ATP-gua_Ptrans"/>
    <property type="match status" value="1"/>
</dbReference>
<keyword evidence="1" id="KW-0547">Nucleotide-binding</keyword>
<reference evidence="2 3" key="1">
    <citation type="submission" date="2020-09" db="EMBL/GenBank/DDBJ databases">
        <title>Characterization of Treponema spp. from bovine digital dermatitis in Korea.</title>
        <authorList>
            <person name="Espiritu H.M."/>
            <person name="Cho Y.I."/>
            <person name="Mamuad L."/>
        </authorList>
    </citation>
    <scope>NUCLEOTIDE SEQUENCE [LARGE SCALE GENOMIC DNA]</scope>
    <source>
        <strain evidence="2 3">KS1</strain>
    </source>
</reference>
<name>A0A7S6WM84_9SPIR</name>
<dbReference type="Gene3D" id="3.30.590.10">
    <property type="entry name" value="Glutamine synthetase/guanido kinase, catalytic domain"/>
    <property type="match status" value="1"/>
</dbReference>
<dbReference type="GO" id="GO:0005524">
    <property type="term" value="F:ATP binding"/>
    <property type="evidence" value="ECO:0007669"/>
    <property type="project" value="UniProtKB-UniRule"/>
</dbReference>
<feature type="binding site" evidence="1">
    <location>
        <begin position="168"/>
        <end position="172"/>
    </location>
    <ligand>
        <name>ATP</name>
        <dbReference type="ChEBI" id="CHEBI:30616"/>
    </ligand>
</feature>
<comment type="caution">
    <text evidence="1">Lacks conserved residue(s) required for the propagation of feature annotation.</text>
</comment>
<accession>A0A7S6WM84</accession>